<dbReference type="InterPro" id="IPR036188">
    <property type="entry name" value="FAD/NAD-bd_sf"/>
</dbReference>
<protein>
    <recommendedName>
        <fullName evidence="4">FAD/NAD(P)-binding domain-containing protein</fullName>
    </recommendedName>
</protein>
<dbReference type="SUPFAM" id="SSF51905">
    <property type="entry name" value="FAD/NAD(P)-binding domain"/>
    <property type="match status" value="1"/>
</dbReference>
<gene>
    <name evidence="2" type="ORF">QQX98_008997</name>
</gene>
<name>A0ABR1GTH7_9HYPO</name>
<accession>A0ABR1GTH7</accession>
<keyword evidence="3" id="KW-1185">Reference proteome</keyword>
<proteinExistence type="predicted"/>
<evidence type="ECO:0008006" key="4">
    <source>
        <dbReference type="Google" id="ProtNLM"/>
    </source>
</evidence>
<evidence type="ECO:0000313" key="2">
    <source>
        <dbReference type="EMBL" id="KAK7408811.1"/>
    </source>
</evidence>
<dbReference type="Gene3D" id="3.50.50.60">
    <property type="entry name" value="FAD/NAD(P)-binding domain"/>
    <property type="match status" value="2"/>
</dbReference>
<organism evidence="2 3">
    <name type="scientific">Neonectria punicea</name>
    <dbReference type="NCBI Taxonomy" id="979145"/>
    <lineage>
        <taxon>Eukaryota</taxon>
        <taxon>Fungi</taxon>
        <taxon>Dikarya</taxon>
        <taxon>Ascomycota</taxon>
        <taxon>Pezizomycotina</taxon>
        <taxon>Sordariomycetes</taxon>
        <taxon>Hypocreomycetidae</taxon>
        <taxon>Hypocreales</taxon>
        <taxon>Nectriaceae</taxon>
        <taxon>Neonectria</taxon>
    </lineage>
</organism>
<reference evidence="2 3" key="1">
    <citation type="journal article" date="2025" name="Microbiol. Resour. Announc.">
        <title>Draft genome sequences for Neonectria magnoliae and Neonectria punicea, canker pathogens of Liriodendron tulipifera and Acer saccharum in West Virginia.</title>
        <authorList>
            <person name="Petronek H.M."/>
            <person name="Kasson M.T."/>
            <person name="Metheny A.M."/>
            <person name="Stauder C.M."/>
            <person name="Lovett B."/>
            <person name="Lynch S.C."/>
            <person name="Garnas J.R."/>
            <person name="Kasson L.R."/>
            <person name="Stajich J.E."/>
        </authorList>
    </citation>
    <scope>NUCLEOTIDE SEQUENCE [LARGE SCALE GENOMIC DNA]</scope>
    <source>
        <strain evidence="2 3">NRRL 64653</strain>
    </source>
</reference>
<evidence type="ECO:0000313" key="3">
    <source>
        <dbReference type="Proteomes" id="UP001498476"/>
    </source>
</evidence>
<feature type="region of interest" description="Disordered" evidence="1">
    <location>
        <begin position="1"/>
        <end position="35"/>
    </location>
</feature>
<dbReference type="EMBL" id="JAZAVJ010000172">
    <property type="protein sequence ID" value="KAK7408811.1"/>
    <property type="molecule type" value="Genomic_DNA"/>
</dbReference>
<comment type="caution">
    <text evidence="2">The sequence shown here is derived from an EMBL/GenBank/DDBJ whole genome shotgun (WGS) entry which is preliminary data.</text>
</comment>
<evidence type="ECO:0000256" key="1">
    <source>
        <dbReference type="SAM" id="MobiDB-lite"/>
    </source>
</evidence>
<dbReference type="Proteomes" id="UP001498476">
    <property type="component" value="Unassembled WGS sequence"/>
</dbReference>
<sequence length="621" mass="68448">MDIGTLPAGSGDLSASLSQHRHFPQGSSVNRPDAHRSRNYIVRAAAKRYAHGSGRYLCKDLGLVCSNRSSDATKCARCGDSNPVTRRVRLEKDLRAEGATPLRYRTPRTRTRWSSDESEGWDLAHSAVPLPSDRFRLTRTPSLEREDAFRDAATAKRNARLRRSQPLSDDADVAELYRMGLLYDDEQDRGEAFDLNSIQHQEPVYSIRPAKRARRSKARDYEDLQQHLHLNLSFTDLGGDQTIAQFLSSTPTEPSDDGSLPQSTSTSRIFAPLRVIYELDGSQSDIDVETSQPPDLVSDLLSDYDYFSDSDLGDLPSQREVRDSAAAPASDAWVVLGDDSTKLQADVRPQIANVSECPTPNPGRWIKVSGRTFSASLAVVLDSGVFEAVDSTGAVYQGRKLGLGTGVRDVLEDQPEGYEECWGRGIFHCLFCHGFEERGTSSVGVLAGGFLTTPEMLLHISPMAKRLSKSVTVYTNANADLHAALQGKPHSSKIHYDDRKIARFQLEAGGPSVTIHFADGTSKTEGFIANHPAVVQKAAFVDELWLERTPAGDVKVDELFNETSVKGCFAAGDAATMKRAVVQAQAMGGLWRRGWRRSCRWSLMLRMSCRCSREVGDVGYL</sequence>